<accession>A0A6J5E803</accession>
<evidence type="ECO:0000313" key="2">
    <source>
        <dbReference type="Proteomes" id="UP000494329"/>
    </source>
</evidence>
<protein>
    <submittedName>
        <fullName evidence="1">Uncharacterized protein</fullName>
    </submittedName>
</protein>
<reference evidence="1 2" key="1">
    <citation type="submission" date="2020-04" db="EMBL/GenBank/DDBJ databases">
        <authorList>
            <person name="De Canck E."/>
        </authorList>
    </citation>
    <scope>NUCLEOTIDE SEQUENCE [LARGE SCALE GENOMIC DNA]</scope>
    <source>
        <strain evidence="1 2">LMG 29739</strain>
    </source>
</reference>
<proteinExistence type="predicted"/>
<dbReference type="AlphaFoldDB" id="A0A6J5E803"/>
<name>A0A6J5E803_9BURK</name>
<sequence length="105" mass="9894">MTGRDAAASATSTVPSFSVKRLIARSSGGGGAAAVAGAADALAAADGGAEAGDATAGALAVAAGDGPGAGFAPGCAANMLCTLNTPSLSRARCIDGASMRIWPKW</sequence>
<dbReference type="Proteomes" id="UP000494329">
    <property type="component" value="Unassembled WGS sequence"/>
</dbReference>
<dbReference type="EMBL" id="CADIKF010000027">
    <property type="protein sequence ID" value="CAB3761195.1"/>
    <property type="molecule type" value="Genomic_DNA"/>
</dbReference>
<keyword evidence="2" id="KW-1185">Reference proteome</keyword>
<organism evidence="1 2">
    <name type="scientific">Paraburkholderia solisilvae</name>
    <dbReference type="NCBI Taxonomy" id="624376"/>
    <lineage>
        <taxon>Bacteria</taxon>
        <taxon>Pseudomonadati</taxon>
        <taxon>Pseudomonadota</taxon>
        <taxon>Betaproteobacteria</taxon>
        <taxon>Burkholderiales</taxon>
        <taxon>Burkholderiaceae</taxon>
        <taxon>Paraburkholderia</taxon>
    </lineage>
</organism>
<evidence type="ECO:0000313" key="1">
    <source>
        <dbReference type="EMBL" id="CAB3761195.1"/>
    </source>
</evidence>
<gene>
    <name evidence="1" type="ORF">LMG29739_03576</name>
</gene>